<keyword evidence="4" id="KW-1185">Reference proteome</keyword>
<dbReference type="Gene3D" id="3.40.50.300">
    <property type="entry name" value="P-loop containing nucleotide triphosphate hydrolases"/>
    <property type="match status" value="1"/>
</dbReference>
<accession>A0A9W9GND5</accession>
<dbReference type="GO" id="GO:0007165">
    <property type="term" value="P:signal transduction"/>
    <property type="evidence" value="ECO:0007669"/>
    <property type="project" value="InterPro"/>
</dbReference>
<dbReference type="Pfam" id="PF00071">
    <property type="entry name" value="Ras"/>
    <property type="match status" value="2"/>
</dbReference>
<keyword evidence="1" id="KW-0547">Nucleotide-binding</keyword>
<comment type="caution">
    <text evidence="3">The sequence shown here is derived from an EMBL/GenBank/DDBJ whole genome shotgun (WGS) entry which is preliminary data.</text>
</comment>
<dbReference type="InterPro" id="IPR001806">
    <property type="entry name" value="Small_GTPase"/>
</dbReference>
<dbReference type="SMART" id="SM00175">
    <property type="entry name" value="RAB"/>
    <property type="match status" value="1"/>
</dbReference>
<evidence type="ECO:0000313" key="4">
    <source>
        <dbReference type="Proteomes" id="UP001149079"/>
    </source>
</evidence>
<dbReference type="PANTHER" id="PTHR24070">
    <property type="entry name" value="RAS, DI-RAS, AND RHEB FAMILY MEMBERS OF SMALL GTPASE SUPERFAMILY"/>
    <property type="match status" value="1"/>
</dbReference>
<dbReference type="GeneID" id="81408396"/>
<dbReference type="PROSITE" id="PS51419">
    <property type="entry name" value="RAB"/>
    <property type="match status" value="1"/>
</dbReference>
<organism evidence="3 4">
    <name type="scientific">Penicillium bovifimosum</name>
    <dbReference type="NCBI Taxonomy" id="126998"/>
    <lineage>
        <taxon>Eukaryota</taxon>
        <taxon>Fungi</taxon>
        <taxon>Dikarya</taxon>
        <taxon>Ascomycota</taxon>
        <taxon>Pezizomycotina</taxon>
        <taxon>Eurotiomycetes</taxon>
        <taxon>Eurotiomycetidae</taxon>
        <taxon>Eurotiales</taxon>
        <taxon>Aspergillaceae</taxon>
        <taxon>Penicillium</taxon>
    </lineage>
</organism>
<dbReference type="RefSeq" id="XP_056519056.1">
    <property type="nucleotide sequence ID" value="XM_056669226.1"/>
</dbReference>
<dbReference type="AlphaFoldDB" id="A0A9W9GND5"/>
<protein>
    <submittedName>
        <fullName evidence="3">Uncharacterized protein</fullName>
    </submittedName>
</protein>
<name>A0A9W9GND5_9EURO</name>
<reference evidence="3" key="2">
    <citation type="journal article" date="2023" name="IMA Fungus">
        <title>Comparative genomic study of the Penicillium genus elucidates a diverse pangenome and 15 lateral gene transfer events.</title>
        <authorList>
            <person name="Petersen C."/>
            <person name="Sorensen T."/>
            <person name="Nielsen M.R."/>
            <person name="Sondergaard T.E."/>
            <person name="Sorensen J.L."/>
            <person name="Fitzpatrick D.A."/>
            <person name="Frisvad J.C."/>
            <person name="Nielsen K.L."/>
        </authorList>
    </citation>
    <scope>NUCLEOTIDE SEQUENCE</scope>
    <source>
        <strain evidence="3">IBT 22155</strain>
    </source>
</reference>
<dbReference type="SUPFAM" id="SSF52540">
    <property type="entry name" value="P-loop containing nucleoside triphosphate hydrolases"/>
    <property type="match status" value="1"/>
</dbReference>
<dbReference type="Proteomes" id="UP001149079">
    <property type="component" value="Unassembled WGS sequence"/>
</dbReference>
<dbReference type="SMART" id="SM00173">
    <property type="entry name" value="RAS"/>
    <property type="match status" value="1"/>
</dbReference>
<evidence type="ECO:0000313" key="3">
    <source>
        <dbReference type="EMBL" id="KAJ5124657.1"/>
    </source>
</evidence>
<dbReference type="GO" id="GO:0016020">
    <property type="term" value="C:membrane"/>
    <property type="evidence" value="ECO:0007669"/>
    <property type="project" value="InterPro"/>
</dbReference>
<dbReference type="PROSITE" id="PS51421">
    <property type="entry name" value="RAS"/>
    <property type="match status" value="1"/>
</dbReference>
<dbReference type="PRINTS" id="PR00449">
    <property type="entry name" value="RASTRNSFRMNG"/>
</dbReference>
<reference evidence="3" key="1">
    <citation type="submission" date="2022-11" db="EMBL/GenBank/DDBJ databases">
        <authorList>
            <person name="Petersen C."/>
        </authorList>
    </citation>
    <scope>NUCLEOTIDE SEQUENCE</scope>
    <source>
        <strain evidence="3">IBT 22155</strain>
    </source>
</reference>
<dbReference type="InterPro" id="IPR027417">
    <property type="entry name" value="P-loop_NTPase"/>
</dbReference>
<dbReference type="SMART" id="SM00174">
    <property type="entry name" value="RHO"/>
    <property type="match status" value="1"/>
</dbReference>
<dbReference type="InterPro" id="IPR020849">
    <property type="entry name" value="Small_GTPase_Ras-type"/>
</dbReference>
<proteinExistence type="predicted"/>
<dbReference type="OrthoDB" id="265044at2759"/>
<dbReference type="GO" id="GO:0003924">
    <property type="term" value="F:GTPase activity"/>
    <property type="evidence" value="ECO:0007669"/>
    <property type="project" value="InterPro"/>
</dbReference>
<evidence type="ECO:0000256" key="2">
    <source>
        <dbReference type="ARBA" id="ARBA00023134"/>
    </source>
</evidence>
<evidence type="ECO:0000256" key="1">
    <source>
        <dbReference type="ARBA" id="ARBA00022741"/>
    </source>
</evidence>
<gene>
    <name evidence="3" type="ORF">N7515_008482</name>
</gene>
<dbReference type="GO" id="GO:0005525">
    <property type="term" value="F:GTP binding"/>
    <property type="evidence" value="ECO:0007669"/>
    <property type="project" value="UniProtKB-KW"/>
</dbReference>
<sequence length="274" mass="30650">MDKISITICGDGGCEDSYSVTRNIDGLPYILSITDTAGQEEYRGLWPASTLSSDAFLLVYDITNPSSLGTLDYFMDMIHSETEQRVEDNQRLQKEVGKQGDFGPVGLPPPIKIVVGNKCDLKNGRVVTSRDGLEYARKHGCGFMETSARETVNIEETFARMPCLSIKVTRKKANHCIDIVRRVVEARLQSQNGASPACAESAKHTVPTVVDAFADETQTRRSRAWELIKSVRHRNTTERQGQEQTELPKVGRQRRKKCQKCCPGVGQIWCLHRC</sequence>
<dbReference type="EMBL" id="JAPQKL010000006">
    <property type="protein sequence ID" value="KAJ5124657.1"/>
    <property type="molecule type" value="Genomic_DNA"/>
</dbReference>
<keyword evidence="2" id="KW-0342">GTP-binding</keyword>